<reference evidence="2" key="1">
    <citation type="submission" date="2020-02" db="EMBL/GenBank/DDBJ databases">
        <authorList>
            <person name="Scholz U."/>
            <person name="Mascher M."/>
            <person name="Fiebig A."/>
        </authorList>
    </citation>
    <scope>NUCLEOTIDE SEQUENCE</scope>
</reference>
<accession>A0A7I8KU18</accession>
<proteinExistence type="predicted"/>
<sequence>MTQLSELMQHSSLLNKCFWCLHRFLTKI</sequence>
<protein>
    <submittedName>
        <fullName evidence="2">Uncharacterized protein</fullName>
    </submittedName>
</protein>
<dbReference type="EMBL" id="LR743595">
    <property type="protein sequence ID" value="CAA2624533.1"/>
    <property type="molecule type" value="Genomic_DNA"/>
</dbReference>
<dbReference type="AlphaFoldDB" id="A0A7I8KU18"/>
<dbReference type="EMBL" id="LR746271">
    <property type="protein sequence ID" value="CAA7400494.1"/>
    <property type="molecule type" value="Genomic_DNA"/>
</dbReference>
<evidence type="ECO:0000313" key="3">
    <source>
        <dbReference type="Proteomes" id="UP000663760"/>
    </source>
</evidence>
<name>A0A7I8KU18_SPIIN</name>
<gene>
    <name evidence="1" type="ORF">SI7747_08010366</name>
    <name evidence="2" type="ORF">SI8410_08011172</name>
</gene>
<organism evidence="2 3">
    <name type="scientific">Spirodela intermedia</name>
    <name type="common">Intermediate duckweed</name>
    <dbReference type="NCBI Taxonomy" id="51605"/>
    <lineage>
        <taxon>Eukaryota</taxon>
        <taxon>Viridiplantae</taxon>
        <taxon>Streptophyta</taxon>
        <taxon>Embryophyta</taxon>
        <taxon>Tracheophyta</taxon>
        <taxon>Spermatophyta</taxon>
        <taxon>Magnoliopsida</taxon>
        <taxon>Liliopsida</taxon>
        <taxon>Araceae</taxon>
        <taxon>Lemnoideae</taxon>
        <taxon>Spirodela</taxon>
    </lineage>
</organism>
<evidence type="ECO:0000313" key="1">
    <source>
        <dbReference type="EMBL" id="CAA2624533.1"/>
    </source>
</evidence>
<keyword evidence="3" id="KW-1185">Reference proteome</keyword>
<dbReference type="Proteomes" id="UP000663760">
    <property type="component" value="Chromosome 8"/>
</dbReference>
<evidence type="ECO:0000313" key="2">
    <source>
        <dbReference type="EMBL" id="CAA7400494.1"/>
    </source>
</evidence>